<dbReference type="AlphaFoldDB" id="A0A0N4VK70"/>
<dbReference type="STRING" id="51028.A0A0N4VK70"/>
<dbReference type="Proteomes" id="UP000274131">
    <property type="component" value="Unassembled WGS sequence"/>
</dbReference>
<evidence type="ECO:0000313" key="4">
    <source>
        <dbReference type="WBParaSite" id="EVEC_0001125201-mRNA-1"/>
    </source>
</evidence>
<feature type="region of interest" description="Disordered" evidence="1">
    <location>
        <begin position="122"/>
        <end position="197"/>
    </location>
</feature>
<protein>
    <submittedName>
        <fullName evidence="4">Pecanex-like protein</fullName>
    </submittedName>
</protein>
<dbReference type="WBParaSite" id="EVEC_0001125201-mRNA-1">
    <property type="protein sequence ID" value="EVEC_0001125201-mRNA-1"/>
    <property type="gene ID" value="EVEC_0001125201"/>
</dbReference>
<reference evidence="4" key="1">
    <citation type="submission" date="2017-02" db="UniProtKB">
        <authorList>
            <consortium name="WormBaseParasite"/>
        </authorList>
    </citation>
    <scope>IDENTIFICATION</scope>
</reference>
<reference evidence="2 3" key="2">
    <citation type="submission" date="2018-10" db="EMBL/GenBank/DDBJ databases">
        <authorList>
            <consortium name="Pathogen Informatics"/>
        </authorList>
    </citation>
    <scope>NUCLEOTIDE SEQUENCE [LARGE SCALE GENOMIC DNA]</scope>
</reference>
<name>A0A0N4VK70_ENTVE</name>
<organism evidence="4">
    <name type="scientific">Enterobius vermicularis</name>
    <name type="common">Human pinworm</name>
    <dbReference type="NCBI Taxonomy" id="51028"/>
    <lineage>
        <taxon>Eukaryota</taxon>
        <taxon>Metazoa</taxon>
        <taxon>Ecdysozoa</taxon>
        <taxon>Nematoda</taxon>
        <taxon>Chromadorea</taxon>
        <taxon>Rhabditida</taxon>
        <taxon>Spirurina</taxon>
        <taxon>Oxyuridomorpha</taxon>
        <taxon>Oxyuroidea</taxon>
        <taxon>Oxyuridae</taxon>
        <taxon>Enterobius</taxon>
    </lineage>
</organism>
<accession>A0A0N4VK70</accession>
<keyword evidence="3" id="KW-1185">Reference proteome</keyword>
<feature type="region of interest" description="Disordered" evidence="1">
    <location>
        <begin position="67"/>
        <end position="106"/>
    </location>
</feature>
<dbReference type="EMBL" id="UXUI01010954">
    <property type="protein sequence ID" value="VDD95815.1"/>
    <property type="molecule type" value="Genomic_DNA"/>
</dbReference>
<evidence type="ECO:0000313" key="3">
    <source>
        <dbReference type="Proteomes" id="UP000274131"/>
    </source>
</evidence>
<feature type="compositionally biased region" description="Basic and acidic residues" evidence="1">
    <location>
        <begin position="139"/>
        <end position="149"/>
    </location>
</feature>
<dbReference type="OrthoDB" id="5864287at2759"/>
<evidence type="ECO:0000256" key="1">
    <source>
        <dbReference type="SAM" id="MobiDB-lite"/>
    </source>
</evidence>
<feature type="region of interest" description="Disordered" evidence="1">
    <location>
        <begin position="249"/>
        <end position="277"/>
    </location>
</feature>
<feature type="compositionally biased region" description="Basic residues" evidence="1">
    <location>
        <begin position="122"/>
        <end position="132"/>
    </location>
</feature>
<sequence>PFCQPIAPHIPIRERLSSRARCSSVGGDNDQDVYDLPTSYLNGRRQRRMTLLQSLRYQNKQLADSGFELLPEEKSNKDGESITESPIKSRSDLLPSPPIRYGGSKTNSLSLTKIKAKAHAFFGKRSRKKRHSVALGESSSKECASDTEHTGYTSIDYSTKENRQRKSPSTNDSGRGSQGRLGIDEEQLSDSHETHKVGKTIAVIENLDTKKRGSNSVGTNSLLRSVSCPELGTHLLYCESLNERASSARNDKHLETDSDEEFTSSSDNFQHNAHNHDHPVLSPLHSEKSIETVGATQGSDVRFAKKMIRQSESFAESVPSRKQSQYSANIENLQQNPSSTWERCAIESFLSSLSPLPPPMPAFSSIVGHNRSSVRSETTVDDATSTDTSSLLDKMTLGGNDEDCGSYRGDYDTDNDANSSSILLDQYLPILSGNC</sequence>
<feature type="compositionally biased region" description="Basic and acidic residues" evidence="1">
    <location>
        <begin position="71"/>
        <end position="80"/>
    </location>
</feature>
<gene>
    <name evidence="2" type="ORF">EVEC_LOCUS10566</name>
</gene>
<evidence type="ECO:0000313" key="2">
    <source>
        <dbReference type="EMBL" id="VDD95815.1"/>
    </source>
</evidence>
<proteinExistence type="predicted"/>